<feature type="compositionally biased region" description="Acidic residues" evidence="1">
    <location>
        <begin position="49"/>
        <end position="59"/>
    </location>
</feature>
<dbReference type="RefSeq" id="WP_184017127.1">
    <property type="nucleotide sequence ID" value="NZ_JACIJC010000002.1"/>
</dbReference>
<dbReference type="AlphaFoldDB" id="A0A7W9AHL3"/>
<evidence type="ECO:0000313" key="2">
    <source>
        <dbReference type="EMBL" id="MBB5685646.1"/>
    </source>
</evidence>
<keyword evidence="3" id="KW-1185">Reference proteome</keyword>
<protein>
    <submittedName>
        <fullName evidence="2">Uncharacterized protein</fullName>
    </submittedName>
</protein>
<organism evidence="2 3">
    <name type="scientific">Sphingobium boeckii</name>
    <dbReference type="NCBI Taxonomy" id="1082345"/>
    <lineage>
        <taxon>Bacteria</taxon>
        <taxon>Pseudomonadati</taxon>
        <taxon>Pseudomonadota</taxon>
        <taxon>Alphaproteobacteria</taxon>
        <taxon>Sphingomonadales</taxon>
        <taxon>Sphingomonadaceae</taxon>
        <taxon>Sphingobium</taxon>
    </lineage>
</organism>
<dbReference type="EMBL" id="JACIJC010000002">
    <property type="protein sequence ID" value="MBB5685646.1"/>
    <property type="molecule type" value="Genomic_DNA"/>
</dbReference>
<proteinExistence type="predicted"/>
<name>A0A7W9AHL3_9SPHN</name>
<sequence length="122" mass="13419">MASRITLAGQSQIVGAHLPVAVLLSAIPSLPRHILDRLVEQMICRMDDMDPNPDEEDSETASPWVDGAGRWSAPWPAPSGPWHEDDEDGHDRELVEEREIEDYEGGAADIAFDGLFRGELTA</sequence>
<gene>
    <name evidence="2" type="ORF">FHS49_001654</name>
</gene>
<evidence type="ECO:0000256" key="1">
    <source>
        <dbReference type="SAM" id="MobiDB-lite"/>
    </source>
</evidence>
<comment type="caution">
    <text evidence="2">The sequence shown here is derived from an EMBL/GenBank/DDBJ whole genome shotgun (WGS) entry which is preliminary data.</text>
</comment>
<evidence type="ECO:0000313" key="3">
    <source>
        <dbReference type="Proteomes" id="UP000549617"/>
    </source>
</evidence>
<reference evidence="2 3" key="1">
    <citation type="submission" date="2020-08" db="EMBL/GenBank/DDBJ databases">
        <title>Genomic Encyclopedia of Type Strains, Phase IV (KMG-IV): sequencing the most valuable type-strain genomes for metagenomic binning, comparative biology and taxonomic classification.</title>
        <authorList>
            <person name="Goeker M."/>
        </authorList>
    </citation>
    <scope>NUCLEOTIDE SEQUENCE [LARGE SCALE GENOMIC DNA]</scope>
    <source>
        <strain evidence="2 3">DSM 25079</strain>
    </source>
</reference>
<accession>A0A7W9AHL3</accession>
<feature type="region of interest" description="Disordered" evidence="1">
    <location>
        <begin position="47"/>
        <end position="92"/>
    </location>
</feature>
<dbReference type="Proteomes" id="UP000549617">
    <property type="component" value="Unassembled WGS sequence"/>
</dbReference>